<accession>A0A1G5B9G6</accession>
<keyword evidence="3" id="KW-1185">Reference proteome</keyword>
<organism evidence="2 3">
    <name type="scientific">Butyrivibrio hungatei</name>
    <dbReference type="NCBI Taxonomy" id="185008"/>
    <lineage>
        <taxon>Bacteria</taxon>
        <taxon>Bacillati</taxon>
        <taxon>Bacillota</taxon>
        <taxon>Clostridia</taxon>
        <taxon>Lachnospirales</taxon>
        <taxon>Lachnospiraceae</taxon>
        <taxon>Butyrivibrio</taxon>
    </lineage>
</organism>
<feature type="domain" description="Prolow-density lipoprotein receptor-related protein 1-like beta-propeller" evidence="1">
    <location>
        <begin position="38"/>
        <end position="322"/>
    </location>
</feature>
<dbReference type="SUPFAM" id="SSF63825">
    <property type="entry name" value="YWTD domain"/>
    <property type="match status" value="1"/>
</dbReference>
<gene>
    <name evidence="2" type="ORF">SAMN02910451_00602</name>
</gene>
<dbReference type="RefSeq" id="WP_074461376.1">
    <property type="nucleotide sequence ID" value="NZ_FMUR01000004.1"/>
</dbReference>
<dbReference type="InterPro" id="IPR032485">
    <property type="entry name" value="LRP1-like_beta_prop"/>
</dbReference>
<dbReference type="InterPro" id="IPR011042">
    <property type="entry name" value="6-blade_b-propeller_TolB-like"/>
</dbReference>
<dbReference type="EMBL" id="FMUR01000004">
    <property type="protein sequence ID" value="SCX86811.1"/>
    <property type="molecule type" value="Genomic_DNA"/>
</dbReference>
<dbReference type="Pfam" id="PF16472">
    <property type="entry name" value="DUF5050"/>
    <property type="match status" value="1"/>
</dbReference>
<dbReference type="Gene3D" id="2.120.10.30">
    <property type="entry name" value="TolB, C-terminal domain"/>
    <property type="match status" value="1"/>
</dbReference>
<name>A0A1G5B9G6_9FIRM</name>
<dbReference type="OrthoDB" id="1874702at2"/>
<dbReference type="SUPFAM" id="SSF69304">
    <property type="entry name" value="Tricorn protease N-terminal domain"/>
    <property type="match status" value="1"/>
</dbReference>
<evidence type="ECO:0000313" key="3">
    <source>
        <dbReference type="Proteomes" id="UP000183047"/>
    </source>
</evidence>
<reference evidence="3" key="1">
    <citation type="submission" date="2016-10" db="EMBL/GenBank/DDBJ databases">
        <authorList>
            <person name="Varghese N."/>
            <person name="Submissions S."/>
        </authorList>
    </citation>
    <scope>NUCLEOTIDE SEQUENCE [LARGE SCALE GENOMIC DNA]</scope>
    <source>
        <strain evidence="3">XBD2006</strain>
    </source>
</reference>
<proteinExistence type="predicted"/>
<dbReference type="Proteomes" id="UP000183047">
    <property type="component" value="Unassembled WGS sequence"/>
</dbReference>
<sequence length="336" mass="37240">MTKRTAVTFAIITLIIAFVVAVHIKDQQIAMFPSDHGNLAGNLHNSGLVFEMDGKVFFSNPADSDCLYSMDPNENNPKRLTSMGVKYINGANGLLYFYMDSTKKSGNLSGLGSVTNQYGIYRCKTNGRNQVCLLRDLCGEVQLCGEYLYFQVKKNNGGTLEKIRVDQKNRSVVANEKISPVCYSNGAIYFSGVTADHNLHAMQTAAGDSISTVLEGNYFNPVVHGDYIYYMNGDDNYSLWRANLASGEKQPIIPERLDCFAMDDNYIYYAFSDPNTPSLKRCTLTGGDTVVLFDGIVNSINLSSKYLYFKVYGLDDVMYHMPLNGSSPASIFVSAY</sequence>
<evidence type="ECO:0000313" key="2">
    <source>
        <dbReference type="EMBL" id="SCX86811.1"/>
    </source>
</evidence>
<dbReference type="AlphaFoldDB" id="A0A1G5B9G6"/>
<evidence type="ECO:0000259" key="1">
    <source>
        <dbReference type="Pfam" id="PF16472"/>
    </source>
</evidence>
<protein>
    <recommendedName>
        <fullName evidence="1">Prolow-density lipoprotein receptor-related protein 1-like beta-propeller domain-containing protein</fullName>
    </recommendedName>
</protein>